<dbReference type="Pfam" id="PF01535">
    <property type="entry name" value="PPR"/>
    <property type="match status" value="2"/>
</dbReference>
<feature type="region of interest" description="Disordered" evidence="2">
    <location>
        <begin position="45"/>
        <end position="66"/>
    </location>
</feature>
<dbReference type="PANTHER" id="PTHR47859:SF1">
    <property type="entry name" value="PENTATRICOPEPTIDE REPEAT-CONTAINING PROTEIN"/>
    <property type="match status" value="1"/>
</dbReference>
<gene>
    <name evidence="3" type="ORF">SVIM_LOCUS170653</name>
</gene>
<evidence type="ECO:0000256" key="1">
    <source>
        <dbReference type="ARBA" id="ARBA00022737"/>
    </source>
</evidence>
<dbReference type="AlphaFoldDB" id="A0A6N2L5I9"/>
<dbReference type="InterPro" id="IPR002885">
    <property type="entry name" value="PPR_rpt"/>
</dbReference>
<dbReference type="Gene3D" id="1.25.40.10">
    <property type="entry name" value="Tetratricopeptide repeat domain"/>
    <property type="match status" value="2"/>
</dbReference>
<accession>A0A6N2L5I9</accession>
<sequence>MKSCAKCLIICLREQMGFALHLSDDIGRVPFCSIAEKLKSHKQGQRNVTDEFGSSPNITGNNVSEHCPESTTNSILKQIVSALHMGERSRASILLLELGQEKKLLKPHNFVPILQYCARSPDPLLVLETWKIMEEKEVGLDSKCYLLMIRALCKGGYLEEASNMIDFIGESHGIYPTLPVYNTFLGACSEMSRADYADQCLQLMERRMVGKDEVTYTMLLKLAVSQQNLSAVYEIWEDYIKHFSPSILTLRNFVWSLTRLRDLKSAYEKLQHMVVLAIRGNNFVQTSSEDSSILQDELSLQKFELKDNEQSIPLTAYASACNIQECDNEQFVPSTANASACNVQECNNEQSVPSTANAPACKIQECGTLDMGNKEVKSAGQIGLDKRKIMPVLRVLRWSFNDVMHACVQAKKPGLAKQLMLQMENIGLLPSSHTYNRFARAVSKRHFRQGMEVLKTMQQKNLKPHDPTLATISVACSKALELDLAEVLLDQITNCPYPYPYNSFLEACNAMVS</sequence>
<dbReference type="InterPro" id="IPR011990">
    <property type="entry name" value="TPR-like_helical_dom_sf"/>
</dbReference>
<evidence type="ECO:0008006" key="4">
    <source>
        <dbReference type="Google" id="ProtNLM"/>
    </source>
</evidence>
<protein>
    <recommendedName>
        <fullName evidence="4">Pentacotripeptide-repeat region of PRORP domain-containing protein</fullName>
    </recommendedName>
</protein>
<evidence type="ECO:0000256" key="2">
    <source>
        <dbReference type="SAM" id="MobiDB-lite"/>
    </source>
</evidence>
<reference evidence="3" key="1">
    <citation type="submission" date="2019-03" db="EMBL/GenBank/DDBJ databases">
        <authorList>
            <person name="Mank J."/>
            <person name="Almeida P."/>
        </authorList>
    </citation>
    <scope>NUCLEOTIDE SEQUENCE</scope>
    <source>
        <strain evidence="3">78183</strain>
    </source>
</reference>
<evidence type="ECO:0000313" key="3">
    <source>
        <dbReference type="EMBL" id="VFU34872.1"/>
    </source>
</evidence>
<organism evidence="3">
    <name type="scientific">Salix viminalis</name>
    <name type="common">Common osier</name>
    <name type="synonym">Basket willow</name>
    <dbReference type="NCBI Taxonomy" id="40686"/>
    <lineage>
        <taxon>Eukaryota</taxon>
        <taxon>Viridiplantae</taxon>
        <taxon>Streptophyta</taxon>
        <taxon>Embryophyta</taxon>
        <taxon>Tracheophyta</taxon>
        <taxon>Spermatophyta</taxon>
        <taxon>Magnoliopsida</taxon>
        <taxon>eudicotyledons</taxon>
        <taxon>Gunneridae</taxon>
        <taxon>Pentapetalae</taxon>
        <taxon>rosids</taxon>
        <taxon>fabids</taxon>
        <taxon>Malpighiales</taxon>
        <taxon>Salicaceae</taxon>
        <taxon>Saliceae</taxon>
        <taxon>Salix</taxon>
    </lineage>
</organism>
<proteinExistence type="predicted"/>
<feature type="compositionally biased region" description="Polar residues" evidence="2">
    <location>
        <begin position="52"/>
        <end position="66"/>
    </location>
</feature>
<name>A0A6N2L5I9_SALVM</name>
<keyword evidence="1" id="KW-0677">Repeat</keyword>
<dbReference type="EMBL" id="CAADRP010001083">
    <property type="protein sequence ID" value="VFU34872.1"/>
    <property type="molecule type" value="Genomic_DNA"/>
</dbReference>
<dbReference type="PANTHER" id="PTHR47859">
    <property type="entry name" value="PENTATRICOPEPTIDE REPEAT-CONTAINING PROTEIN"/>
    <property type="match status" value="1"/>
</dbReference>